<dbReference type="CDD" id="cd18787">
    <property type="entry name" value="SF2_C_DEAD"/>
    <property type="match status" value="1"/>
</dbReference>
<keyword evidence="2" id="KW-0378">Hydrolase</keyword>
<dbReference type="PANTHER" id="PTHR47959:SF1">
    <property type="entry name" value="ATP-DEPENDENT RNA HELICASE DBPA"/>
    <property type="match status" value="1"/>
</dbReference>
<evidence type="ECO:0000256" key="3">
    <source>
        <dbReference type="ARBA" id="ARBA00022806"/>
    </source>
</evidence>
<evidence type="ECO:0000313" key="7">
    <source>
        <dbReference type="Proteomes" id="UP000315295"/>
    </source>
</evidence>
<evidence type="ECO:0000256" key="4">
    <source>
        <dbReference type="ARBA" id="ARBA00022840"/>
    </source>
</evidence>
<dbReference type="InterPro" id="IPR027417">
    <property type="entry name" value="P-loop_NTPase"/>
</dbReference>
<dbReference type="EMBL" id="VIEB01000643">
    <property type="protein sequence ID" value="TQD84310.1"/>
    <property type="molecule type" value="Genomic_DNA"/>
</dbReference>
<evidence type="ECO:0000256" key="1">
    <source>
        <dbReference type="ARBA" id="ARBA00022741"/>
    </source>
</evidence>
<gene>
    <name evidence="6" type="ORF">C1H46_030138</name>
</gene>
<dbReference type="InterPro" id="IPR050079">
    <property type="entry name" value="DEAD_box_RNA_helicase"/>
</dbReference>
<dbReference type="PROSITE" id="PS51194">
    <property type="entry name" value="HELICASE_CTER"/>
    <property type="match status" value="1"/>
</dbReference>
<protein>
    <recommendedName>
        <fullName evidence="5">Helicase C-terminal domain-containing protein</fullName>
    </recommendedName>
</protein>
<dbReference type="GO" id="GO:0005524">
    <property type="term" value="F:ATP binding"/>
    <property type="evidence" value="ECO:0007669"/>
    <property type="project" value="UniProtKB-KW"/>
</dbReference>
<keyword evidence="7" id="KW-1185">Reference proteome</keyword>
<organism evidence="6 7">
    <name type="scientific">Malus baccata</name>
    <name type="common">Siberian crab apple</name>
    <name type="synonym">Pyrus baccata</name>
    <dbReference type="NCBI Taxonomy" id="106549"/>
    <lineage>
        <taxon>Eukaryota</taxon>
        <taxon>Viridiplantae</taxon>
        <taxon>Streptophyta</taxon>
        <taxon>Embryophyta</taxon>
        <taxon>Tracheophyta</taxon>
        <taxon>Spermatophyta</taxon>
        <taxon>Magnoliopsida</taxon>
        <taxon>eudicotyledons</taxon>
        <taxon>Gunneridae</taxon>
        <taxon>Pentapetalae</taxon>
        <taxon>rosids</taxon>
        <taxon>fabids</taxon>
        <taxon>Rosales</taxon>
        <taxon>Rosaceae</taxon>
        <taxon>Amygdaloideae</taxon>
        <taxon>Maleae</taxon>
        <taxon>Malus</taxon>
    </lineage>
</organism>
<reference evidence="6 7" key="1">
    <citation type="journal article" date="2019" name="G3 (Bethesda)">
        <title>Sequencing of a Wild Apple (Malus baccata) Genome Unravels the Differences Between Cultivated and Wild Apple Species Regarding Disease Resistance and Cold Tolerance.</title>
        <authorList>
            <person name="Chen X."/>
        </authorList>
    </citation>
    <scope>NUCLEOTIDE SEQUENCE [LARGE SCALE GENOMIC DNA]</scope>
    <source>
        <strain evidence="7">cv. Shandingzi</strain>
        <tissue evidence="6">Leaves</tissue>
    </source>
</reference>
<dbReference type="STRING" id="106549.A0A540LD14"/>
<comment type="caution">
    <text evidence="6">The sequence shown here is derived from an EMBL/GenBank/DDBJ whole genome shotgun (WGS) entry which is preliminary data.</text>
</comment>
<keyword evidence="4" id="KW-0067">ATP-binding</keyword>
<evidence type="ECO:0000259" key="5">
    <source>
        <dbReference type="PROSITE" id="PS51194"/>
    </source>
</evidence>
<dbReference type="Pfam" id="PF00271">
    <property type="entry name" value="Helicase_C"/>
    <property type="match status" value="1"/>
</dbReference>
<sequence>MDILQKFKSSIYHVLVATDVAARGLDIKSVKSVVNFDIAKDMDMHVHRIGRTGRAGDKDGTAYTLITQKEARFAGFVSRIHHKYTTILPLQLVSISYMDVHLYRYLGCKYLVCGNFVAFPYYVSCLIALDVGRFRSKRDSRKGGGKKCRGRGGGGRGVRWMDLGLGIGYNTESNSSSSNTVSSRSAALTPQWTGMMSQFKTKFE</sequence>
<dbReference type="AlphaFoldDB" id="A0A540LD14"/>
<dbReference type="Proteomes" id="UP000315295">
    <property type="component" value="Unassembled WGS sequence"/>
</dbReference>
<dbReference type="SMART" id="SM00490">
    <property type="entry name" value="HELICc"/>
    <property type="match status" value="1"/>
</dbReference>
<accession>A0A540LD14</accession>
<dbReference type="Gene3D" id="3.40.50.300">
    <property type="entry name" value="P-loop containing nucleotide triphosphate hydrolases"/>
    <property type="match status" value="1"/>
</dbReference>
<evidence type="ECO:0000313" key="6">
    <source>
        <dbReference type="EMBL" id="TQD84310.1"/>
    </source>
</evidence>
<dbReference type="GO" id="GO:0003724">
    <property type="term" value="F:RNA helicase activity"/>
    <property type="evidence" value="ECO:0007669"/>
    <property type="project" value="TreeGrafter"/>
</dbReference>
<dbReference type="SUPFAM" id="SSF52540">
    <property type="entry name" value="P-loop containing nucleoside triphosphate hydrolases"/>
    <property type="match status" value="1"/>
</dbReference>
<dbReference type="GO" id="GO:0005829">
    <property type="term" value="C:cytosol"/>
    <property type="evidence" value="ECO:0007669"/>
    <property type="project" value="TreeGrafter"/>
</dbReference>
<evidence type="ECO:0000256" key="2">
    <source>
        <dbReference type="ARBA" id="ARBA00022801"/>
    </source>
</evidence>
<dbReference type="PANTHER" id="PTHR47959">
    <property type="entry name" value="ATP-DEPENDENT RNA HELICASE RHLE-RELATED"/>
    <property type="match status" value="1"/>
</dbReference>
<feature type="domain" description="Helicase C-terminal" evidence="5">
    <location>
        <begin position="1"/>
        <end position="101"/>
    </location>
</feature>
<dbReference type="InterPro" id="IPR001650">
    <property type="entry name" value="Helicase_C-like"/>
</dbReference>
<dbReference type="GO" id="GO:0016787">
    <property type="term" value="F:hydrolase activity"/>
    <property type="evidence" value="ECO:0007669"/>
    <property type="project" value="UniProtKB-KW"/>
</dbReference>
<keyword evidence="1" id="KW-0547">Nucleotide-binding</keyword>
<name>A0A540LD14_MALBA</name>
<proteinExistence type="predicted"/>
<keyword evidence="3" id="KW-0347">Helicase</keyword>